<reference evidence="1 3" key="1">
    <citation type="submission" date="2020-06" db="EMBL/GenBank/DDBJ databases">
        <title>Anoxygenic phototrophic Chloroflexota member uses a Type I reaction center.</title>
        <authorList>
            <person name="Tsuji J.M."/>
            <person name="Shaw N.A."/>
            <person name="Nagashima S."/>
            <person name="Venkiteswaran J."/>
            <person name="Schiff S.L."/>
            <person name="Hanada S."/>
            <person name="Tank M."/>
            <person name="Neufeld J.D."/>
        </authorList>
    </citation>
    <scope>NUCLEOTIDE SEQUENCE [LARGE SCALE GENOMIC DNA]</scope>
    <source>
        <strain evidence="1">L227-S17</strain>
    </source>
</reference>
<dbReference type="EMBL" id="JACATZ010000001">
    <property type="protein sequence ID" value="NWJ45600.1"/>
    <property type="molecule type" value="Genomic_DNA"/>
</dbReference>
<dbReference type="Proteomes" id="UP000521676">
    <property type="component" value="Unassembled WGS sequence"/>
</dbReference>
<sequence length="128" mass="14877">MGSTYAITQVNTLEAENALDRFIKGDLQDAIDHIQQINASVYYSCRLDNLESKGRRIMIVADANEDLVRICIEASYELYEGDTHFFVERIGTSNRSEARERVPNLMQRAYDRLITWKPSHDNIWDNVY</sequence>
<proteinExistence type="predicted"/>
<organism evidence="1 3">
    <name type="scientific">Candidatus Chlorohelix allophototropha</name>
    <dbReference type="NCBI Taxonomy" id="3003348"/>
    <lineage>
        <taxon>Bacteria</taxon>
        <taxon>Bacillati</taxon>
        <taxon>Chloroflexota</taxon>
        <taxon>Chloroflexia</taxon>
        <taxon>Candidatus Chloroheliales</taxon>
        <taxon>Candidatus Chloroheliaceae</taxon>
        <taxon>Candidatus Chlorohelix</taxon>
    </lineage>
</organism>
<evidence type="ECO:0000313" key="3">
    <source>
        <dbReference type="Proteomes" id="UP000521676"/>
    </source>
</evidence>
<keyword evidence="4" id="KW-1185">Reference proteome</keyword>
<dbReference type="RefSeq" id="WP_341469366.1">
    <property type="nucleotide sequence ID" value="NZ_CP128399.1"/>
</dbReference>
<dbReference type="Proteomes" id="UP001431572">
    <property type="component" value="Chromosome 1"/>
</dbReference>
<accession>A0A8T7M0Y3</accession>
<evidence type="ECO:0000313" key="2">
    <source>
        <dbReference type="EMBL" id="WJW67473.1"/>
    </source>
</evidence>
<protein>
    <submittedName>
        <fullName evidence="1">Uncharacterized protein</fullName>
    </submittedName>
</protein>
<name>A0A8T7M0Y3_9CHLR</name>
<reference evidence="2" key="2">
    <citation type="journal article" date="2024" name="Nature">
        <title>Anoxygenic phototroph of the Chloroflexota uses a type I reaction centre.</title>
        <authorList>
            <person name="Tsuji J.M."/>
            <person name="Shaw N.A."/>
            <person name="Nagashima S."/>
            <person name="Venkiteswaran J.J."/>
            <person name="Schiff S.L."/>
            <person name="Watanabe T."/>
            <person name="Fukui M."/>
            <person name="Hanada S."/>
            <person name="Tank M."/>
            <person name="Neufeld J.D."/>
        </authorList>
    </citation>
    <scope>NUCLEOTIDE SEQUENCE</scope>
    <source>
        <strain evidence="2">L227-S17</strain>
    </source>
</reference>
<dbReference type="AlphaFoldDB" id="A0A8T7M0Y3"/>
<gene>
    <name evidence="1" type="ORF">HXX08_06955</name>
    <name evidence="2" type="ORF">OZ401_000739</name>
</gene>
<evidence type="ECO:0000313" key="4">
    <source>
        <dbReference type="Proteomes" id="UP001431572"/>
    </source>
</evidence>
<dbReference type="EMBL" id="CP128399">
    <property type="protein sequence ID" value="WJW67473.1"/>
    <property type="molecule type" value="Genomic_DNA"/>
</dbReference>
<evidence type="ECO:0000313" key="1">
    <source>
        <dbReference type="EMBL" id="NWJ45600.1"/>
    </source>
</evidence>